<dbReference type="EMBL" id="GDHC01003406">
    <property type="protein sequence ID" value="JAQ15223.1"/>
    <property type="molecule type" value="Transcribed_RNA"/>
</dbReference>
<evidence type="ECO:0000256" key="7">
    <source>
        <dbReference type="SAM" id="Phobius"/>
    </source>
</evidence>
<keyword evidence="7" id="KW-1133">Transmembrane helix</keyword>
<keyword evidence="4" id="KW-0378">Hydrolase</keyword>
<keyword evidence="3" id="KW-0479">Metal-binding</keyword>
<dbReference type="InterPro" id="IPR000086">
    <property type="entry name" value="NUDIX_hydrolase_dom"/>
</dbReference>
<dbReference type="EMBL" id="GBHO01034954">
    <property type="protein sequence ID" value="JAG08650.1"/>
    <property type="molecule type" value="Transcribed_RNA"/>
</dbReference>
<evidence type="ECO:0000256" key="2">
    <source>
        <dbReference type="ARBA" id="ARBA00001946"/>
    </source>
</evidence>
<evidence type="ECO:0000313" key="11">
    <source>
        <dbReference type="EMBL" id="JAQ15223.1"/>
    </source>
</evidence>
<dbReference type="PANTHER" id="PTHR12992">
    <property type="entry name" value="NUDIX HYDROLASE"/>
    <property type="match status" value="1"/>
</dbReference>
<reference evidence="11" key="4">
    <citation type="journal article" date="2016" name="Gigascience">
        <title>De novo construction of an expanded transcriptome assembly for the western tarnished plant bug, Lygus hesperus.</title>
        <authorList>
            <person name="Tassone E.E."/>
            <person name="Geib S.M."/>
            <person name="Hall B."/>
            <person name="Fabrick J.A."/>
            <person name="Brent C.S."/>
            <person name="Hull J.J."/>
        </authorList>
    </citation>
    <scope>NUCLEOTIDE SEQUENCE</scope>
</reference>
<keyword evidence="5" id="KW-0460">Magnesium</keyword>
<dbReference type="PANTHER" id="PTHR12992:SF11">
    <property type="entry name" value="MITOCHONDRIAL COENZYME A DIPHOSPHATASE NUDT8"/>
    <property type="match status" value="1"/>
</dbReference>
<evidence type="ECO:0000313" key="9">
    <source>
        <dbReference type="EMBL" id="JAG08650.1"/>
    </source>
</evidence>
<feature type="transmembrane region" description="Helical" evidence="7">
    <location>
        <begin position="207"/>
        <end position="227"/>
    </location>
</feature>
<comment type="cofactor">
    <cofactor evidence="2">
        <name>Mg(2+)</name>
        <dbReference type="ChEBI" id="CHEBI:18420"/>
    </cofactor>
</comment>
<proteinExistence type="predicted"/>
<keyword evidence="6" id="KW-0464">Manganese</keyword>
<reference evidence="9" key="1">
    <citation type="journal article" date="2014" name="PLoS ONE">
        <title>Transcriptome-Based Identification of ABC Transporters in the Western Tarnished Plant Bug Lygus hesperus.</title>
        <authorList>
            <person name="Hull J.J."/>
            <person name="Chaney K."/>
            <person name="Geib S.M."/>
            <person name="Fabrick J.A."/>
            <person name="Brent C.S."/>
            <person name="Walsh D."/>
            <person name="Lavine L.C."/>
        </authorList>
    </citation>
    <scope>NUCLEOTIDE SEQUENCE</scope>
</reference>
<keyword evidence="7" id="KW-0812">Transmembrane</keyword>
<dbReference type="InterPro" id="IPR045121">
    <property type="entry name" value="CoAse"/>
</dbReference>
<dbReference type="CDD" id="cd03426">
    <property type="entry name" value="NUDIX_CoAse_Nudt7"/>
    <property type="match status" value="1"/>
</dbReference>
<dbReference type="Pfam" id="PF00293">
    <property type="entry name" value="NUDIX"/>
    <property type="match status" value="1"/>
</dbReference>
<dbReference type="GO" id="GO:0010945">
    <property type="term" value="F:coenzyme A diphosphatase activity"/>
    <property type="evidence" value="ECO:0007669"/>
    <property type="project" value="InterPro"/>
</dbReference>
<keyword evidence="7" id="KW-0472">Membrane</keyword>
<evidence type="ECO:0000313" key="10">
    <source>
        <dbReference type="EMBL" id="JAG64681.1"/>
    </source>
</evidence>
<evidence type="ECO:0000256" key="1">
    <source>
        <dbReference type="ARBA" id="ARBA00001936"/>
    </source>
</evidence>
<sequence length="241" mass="27159">MNKCTRILNCSVSNMVGVKLLSAKANIFSPEALLTEDTIDRTIKKIQHMKVAQRPLTEENSKRAAVLIPLCLVKDELSLLYTLRNADLKRHKGQVSFPGGMADPTDDSLRTTALRETEEEIGVCRKDVTVWGEGNIYVGKEFSVLPVVGYLGKIEVEKMKVNPDEVAEVFTVPLKHFVDPANCKHTQFRFKGSCYVIPAYVNAKHRIWGITALLTHIFLTAFIPDYYRHKVYLIKPIKAAL</sequence>
<evidence type="ECO:0000256" key="6">
    <source>
        <dbReference type="ARBA" id="ARBA00023211"/>
    </source>
</evidence>
<dbReference type="EMBL" id="GBRD01001140">
    <property type="protein sequence ID" value="JAG64681.1"/>
    <property type="molecule type" value="Transcribed_RNA"/>
</dbReference>
<name>A0A0A9WV00_LYGHE</name>
<reference evidence="10" key="3">
    <citation type="submission" date="2014-09" db="EMBL/GenBank/DDBJ databases">
        <authorList>
            <person name="Magalhaes I.L.F."/>
            <person name="Oliveira U."/>
            <person name="Santos F.R."/>
            <person name="Vidigal T.H.D.A."/>
            <person name="Brescovit A.D."/>
            <person name="Santos A.J."/>
        </authorList>
    </citation>
    <scope>NUCLEOTIDE SEQUENCE</scope>
</reference>
<organism evidence="9">
    <name type="scientific">Lygus hesperus</name>
    <name type="common">Western plant bug</name>
    <dbReference type="NCBI Taxonomy" id="30085"/>
    <lineage>
        <taxon>Eukaryota</taxon>
        <taxon>Metazoa</taxon>
        <taxon>Ecdysozoa</taxon>
        <taxon>Arthropoda</taxon>
        <taxon>Hexapoda</taxon>
        <taxon>Insecta</taxon>
        <taxon>Pterygota</taxon>
        <taxon>Neoptera</taxon>
        <taxon>Paraneoptera</taxon>
        <taxon>Hemiptera</taxon>
        <taxon>Heteroptera</taxon>
        <taxon>Panheteroptera</taxon>
        <taxon>Cimicomorpha</taxon>
        <taxon>Miridae</taxon>
        <taxon>Mirini</taxon>
        <taxon>Lygus</taxon>
    </lineage>
</organism>
<evidence type="ECO:0000259" key="8">
    <source>
        <dbReference type="PROSITE" id="PS51462"/>
    </source>
</evidence>
<gene>
    <name evidence="9" type="primary">Nudt8</name>
    <name evidence="9" type="ORF">CM83_35637</name>
    <name evidence="11" type="ORF">g.38019</name>
</gene>
<dbReference type="InterPro" id="IPR015797">
    <property type="entry name" value="NUDIX_hydrolase-like_dom_sf"/>
</dbReference>
<dbReference type="SUPFAM" id="SSF55811">
    <property type="entry name" value="Nudix"/>
    <property type="match status" value="1"/>
</dbReference>
<evidence type="ECO:0000256" key="4">
    <source>
        <dbReference type="ARBA" id="ARBA00022801"/>
    </source>
</evidence>
<dbReference type="GO" id="GO:0046872">
    <property type="term" value="F:metal ion binding"/>
    <property type="evidence" value="ECO:0007669"/>
    <property type="project" value="UniProtKB-KW"/>
</dbReference>
<comment type="cofactor">
    <cofactor evidence="1">
        <name>Mn(2+)</name>
        <dbReference type="ChEBI" id="CHEBI:29035"/>
    </cofactor>
</comment>
<protein>
    <submittedName>
        <fullName evidence="9">Nucleoside diphosphate-linked moiety X motif 8, mitochondrial</fullName>
    </submittedName>
</protein>
<dbReference type="Gene3D" id="3.90.79.10">
    <property type="entry name" value="Nucleoside Triphosphate Pyrophosphohydrolase"/>
    <property type="match status" value="1"/>
</dbReference>
<dbReference type="PROSITE" id="PS51462">
    <property type="entry name" value="NUDIX"/>
    <property type="match status" value="1"/>
</dbReference>
<dbReference type="AlphaFoldDB" id="A0A0A9WV00"/>
<feature type="domain" description="Nudix hydrolase" evidence="8">
    <location>
        <begin position="61"/>
        <end position="196"/>
    </location>
</feature>
<reference evidence="9" key="2">
    <citation type="submission" date="2014-07" db="EMBL/GenBank/DDBJ databases">
        <authorList>
            <person name="Hull J."/>
        </authorList>
    </citation>
    <scope>NUCLEOTIDE SEQUENCE</scope>
</reference>
<evidence type="ECO:0000256" key="3">
    <source>
        <dbReference type="ARBA" id="ARBA00022723"/>
    </source>
</evidence>
<evidence type="ECO:0000256" key="5">
    <source>
        <dbReference type="ARBA" id="ARBA00022842"/>
    </source>
</evidence>
<accession>A0A0A9WV00</accession>